<accession>A0A139IP65</accession>
<feature type="compositionally biased region" description="Polar residues" evidence="1">
    <location>
        <begin position="120"/>
        <end position="132"/>
    </location>
</feature>
<sequence>MIGVSSPHTQRSLQSHHWLPLCFKTLAMPKTRLSNDSPNAWERYRSATFRASLKSAAKGNRTTQGQAEGESSAAFIVRTSTGILVIISHWFSCSCLPPLTPPETPPETPPSTPRPISCKVSKTSRYMPTSRGSYSRHQLTLLLGCPCYASPKREHASSGRYPSQESDQGLRQPVPLRRTSDSRRPASRTLLEAVVGNGMLRTKSTANEAQ</sequence>
<evidence type="ECO:0000256" key="1">
    <source>
        <dbReference type="SAM" id="MobiDB-lite"/>
    </source>
</evidence>
<reference evidence="2 3" key="1">
    <citation type="submission" date="2015-07" db="EMBL/GenBank/DDBJ databases">
        <title>Comparative genomics of the Sigatoka disease complex on banana suggests a link between parallel evolutionary changes in Pseudocercospora fijiensis and Pseudocercospora eumusae and increased virulence on the banana host.</title>
        <authorList>
            <person name="Chang T.-C."/>
            <person name="Salvucci A."/>
            <person name="Crous P.W."/>
            <person name="Stergiopoulos I."/>
        </authorList>
    </citation>
    <scope>NUCLEOTIDE SEQUENCE [LARGE SCALE GENOMIC DNA]</scope>
    <source>
        <strain evidence="2 3">CBS 116634</strain>
    </source>
</reference>
<dbReference type="AlphaFoldDB" id="A0A139IP65"/>
<name>A0A139IP65_9PEZI</name>
<proteinExistence type="predicted"/>
<dbReference type="EMBL" id="LFZO01000033">
    <property type="protein sequence ID" value="KXT16597.1"/>
    <property type="molecule type" value="Genomic_DNA"/>
</dbReference>
<feature type="region of interest" description="Disordered" evidence="1">
    <location>
        <begin position="101"/>
        <end position="132"/>
    </location>
</feature>
<feature type="compositionally biased region" description="Polar residues" evidence="1">
    <location>
        <begin position="160"/>
        <end position="169"/>
    </location>
</feature>
<evidence type="ECO:0000313" key="3">
    <source>
        <dbReference type="Proteomes" id="UP000073492"/>
    </source>
</evidence>
<protein>
    <submittedName>
        <fullName evidence="2">Uncharacterized protein</fullName>
    </submittedName>
</protein>
<organism evidence="2 3">
    <name type="scientific">Pseudocercospora musae</name>
    <dbReference type="NCBI Taxonomy" id="113226"/>
    <lineage>
        <taxon>Eukaryota</taxon>
        <taxon>Fungi</taxon>
        <taxon>Dikarya</taxon>
        <taxon>Ascomycota</taxon>
        <taxon>Pezizomycotina</taxon>
        <taxon>Dothideomycetes</taxon>
        <taxon>Dothideomycetidae</taxon>
        <taxon>Mycosphaerellales</taxon>
        <taxon>Mycosphaerellaceae</taxon>
        <taxon>Pseudocercospora</taxon>
    </lineage>
</organism>
<comment type="caution">
    <text evidence="2">The sequence shown here is derived from an EMBL/GenBank/DDBJ whole genome shotgun (WGS) entry which is preliminary data.</text>
</comment>
<gene>
    <name evidence="2" type="ORF">AC579_6639</name>
</gene>
<feature type="region of interest" description="Disordered" evidence="1">
    <location>
        <begin position="154"/>
        <end position="210"/>
    </location>
</feature>
<evidence type="ECO:0000313" key="2">
    <source>
        <dbReference type="EMBL" id="KXT16597.1"/>
    </source>
</evidence>
<feature type="compositionally biased region" description="Pro residues" evidence="1">
    <location>
        <begin position="101"/>
        <end position="113"/>
    </location>
</feature>
<keyword evidence="3" id="KW-1185">Reference proteome</keyword>
<dbReference type="Proteomes" id="UP000073492">
    <property type="component" value="Unassembled WGS sequence"/>
</dbReference>